<evidence type="ECO:0000313" key="2">
    <source>
        <dbReference type="EMBL" id="KAJ5151514.1"/>
    </source>
</evidence>
<reference evidence="2" key="2">
    <citation type="journal article" date="2023" name="IMA Fungus">
        <title>Comparative genomic study of the Penicillium genus elucidates a diverse pangenome and 15 lateral gene transfer events.</title>
        <authorList>
            <person name="Petersen C."/>
            <person name="Sorensen T."/>
            <person name="Nielsen M.R."/>
            <person name="Sondergaard T.E."/>
            <person name="Sorensen J.L."/>
            <person name="Fitzpatrick D.A."/>
            <person name="Frisvad J.C."/>
            <person name="Nielsen K.L."/>
        </authorList>
    </citation>
    <scope>NUCLEOTIDE SEQUENCE</scope>
    <source>
        <strain evidence="2">IBT 26290</strain>
    </source>
</reference>
<keyword evidence="3" id="KW-1185">Reference proteome</keyword>
<dbReference type="GeneID" id="81432066"/>
<sequence>MRFIAPSIIFGLFSTAIAAPQPADQTGQSSDVFFPGSSTSSCYCCPTGATAGGIDANCSPAKEGGRCIVGDAIICCDVREQECEYLTTASADGNTGLLNLGGLLSNIVDGLL</sequence>
<dbReference type="EMBL" id="JAPQKN010000008">
    <property type="protein sequence ID" value="KAJ5151514.1"/>
    <property type="molecule type" value="Genomic_DNA"/>
</dbReference>
<accession>A0A9W9HPX5</accession>
<protein>
    <recommendedName>
        <fullName evidence="4">Hydrophobin</fullName>
    </recommendedName>
</protein>
<dbReference type="OrthoDB" id="4531651at2759"/>
<evidence type="ECO:0008006" key="4">
    <source>
        <dbReference type="Google" id="ProtNLM"/>
    </source>
</evidence>
<comment type="caution">
    <text evidence="2">The sequence shown here is derived from an EMBL/GenBank/DDBJ whole genome shotgun (WGS) entry which is preliminary data.</text>
</comment>
<organism evidence="2 3">
    <name type="scientific">Penicillium canariense</name>
    <dbReference type="NCBI Taxonomy" id="189055"/>
    <lineage>
        <taxon>Eukaryota</taxon>
        <taxon>Fungi</taxon>
        <taxon>Dikarya</taxon>
        <taxon>Ascomycota</taxon>
        <taxon>Pezizomycotina</taxon>
        <taxon>Eurotiomycetes</taxon>
        <taxon>Eurotiomycetidae</taxon>
        <taxon>Eurotiales</taxon>
        <taxon>Aspergillaceae</taxon>
        <taxon>Penicillium</taxon>
    </lineage>
</organism>
<keyword evidence="1" id="KW-0732">Signal</keyword>
<evidence type="ECO:0000256" key="1">
    <source>
        <dbReference type="SAM" id="SignalP"/>
    </source>
</evidence>
<reference evidence="2" key="1">
    <citation type="submission" date="2022-11" db="EMBL/GenBank/DDBJ databases">
        <authorList>
            <person name="Petersen C."/>
        </authorList>
    </citation>
    <scope>NUCLEOTIDE SEQUENCE</scope>
    <source>
        <strain evidence="2">IBT 26290</strain>
    </source>
</reference>
<evidence type="ECO:0000313" key="3">
    <source>
        <dbReference type="Proteomes" id="UP001149163"/>
    </source>
</evidence>
<dbReference type="Proteomes" id="UP001149163">
    <property type="component" value="Unassembled WGS sequence"/>
</dbReference>
<dbReference type="RefSeq" id="XP_056538847.1">
    <property type="nucleotide sequence ID" value="XM_056692890.1"/>
</dbReference>
<dbReference type="AlphaFoldDB" id="A0A9W9HPX5"/>
<proteinExistence type="predicted"/>
<name>A0A9W9HPX5_9EURO</name>
<gene>
    <name evidence="2" type="ORF">N7482_010766</name>
</gene>
<feature type="chain" id="PRO_5040830304" description="Hydrophobin" evidence="1">
    <location>
        <begin position="19"/>
        <end position="112"/>
    </location>
</feature>
<feature type="signal peptide" evidence="1">
    <location>
        <begin position="1"/>
        <end position="18"/>
    </location>
</feature>